<reference evidence="4 5" key="1">
    <citation type="submission" date="2023-07" db="EMBL/GenBank/DDBJ databases">
        <title>Genomic Encyclopedia of Type Strains, Phase IV (KMG-IV): sequencing the most valuable type-strain genomes for metagenomic binning, comparative biology and taxonomic classification.</title>
        <authorList>
            <person name="Goeker M."/>
        </authorList>
    </citation>
    <scope>NUCLEOTIDE SEQUENCE [LARGE SCALE GENOMIC DNA]</scope>
    <source>
        <strain evidence="4 5">DSM 16460</strain>
    </source>
</reference>
<evidence type="ECO:0000256" key="1">
    <source>
        <dbReference type="ARBA" id="ARBA00022679"/>
    </source>
</evidence>
<protein>
    <submittedName>
        <fullName evidence="4">GNAT superfamily N-acetyltransferase</fullName>
    </submittedName>
</protein>
<dbReference type="InterPro" id="IPR000182">
    <property type="entry name" value="GNAT_dom"/>
</dbReference>
<evidence type="ECO:0000256" key="2">
    <source>
        <dbReference type="ARBA" id="ARBA00023315"/>
    </source>
</evidence>
<dbReference type="PANTHER" id="PTHR43877:SF2">
    <property type="entry name" value="AMINOALKYLPHOSPHONATE N-ACETYLTRANSFERASE-RELATED"/>
    <property type="match status" value="1"/>
</dbReference>
<dbReference type="SUPFAM" id="SSF55729">
    <property type="entry name" value="Acyl-CoA N-acyltransferases (Nat)"/>
    <property type="match status" value="1"/>
</dbReference>
<keyword evidence="5" id="KW-1185">Reference proteome</keyword>
<dbReference type="PIRSF" id="PIRSF037663">
    <property type="entry name" value="Acetyltransf_GNAT_prd"/>
    <property type="match status" value="1"/>
</dbReference>
<dbReference type="CDD" id="cd04301">
    <property type="entry name" value="NAT_SF"/>
    <property type="match status" value="1"/>
</dbReference>
<dbReference type="InterPro" id="IPR050832">
    <property type="entry name" value="Bact_Acetyltransf"/>
</dbReference>
<dbReference type="EMBL" id="JAUSTQ010000001">
    <property type="protein sequence ID" value="MDQ0158335.1"/>
    <property type="molecule type" value="Genomic_DNA"/>
</dbReference>
<keyword evidence="2" id="KW-0012">Acyltransferase</keyword>
<sequence>MIRPAQESDLLAITKLMGELGYPTNEEDMERRLNKINSNPMYNTQVAERDGMVVGLIGMLLGYHYEKNDDYVRIVALVVDSHYRKQGIGQELIHQAEEWAKQQGAGRLVLNSGNRGERADAHQFYTNLGFEGKATGFYKPLSL</sequence>
<dbReference type="PANTHER" id="PTHR43877">
    <property type="entry name" value="AMINOALKYLPHOSPHONATE N-ACETYLTRANSFERASE-RELATED-RELATED"/>
    <property type="match status" value="1"/>
</dbReference>
<name>A0ABT9VBI3_9BACI</name>
<dbReference type="InterPro" id="IPR017255">
    <property type="entry name" value="AcTrfase_GNAT_prd"/>
</dbReference>
<evidence type="ECO:0000313" key="4">
    <source>
        <dbReference type="EMBL" id="MDQ0158335.1"/>
    </source>
</evidence>
<keyword evidence="1" id="KW-0808">Transferase</keyword>
<proteinExistence type="predicted"/>
<gene>
    <name evidence="4" type="ORF">J2S77_000285</name>
</gene>
<organism evidence="4 5">
    <name type="scientific">Alkalibacillus salilacus</name>
    <dbReference type="NCBI Taxonomy" id="284582"/>
    <lineage>
        <taxon>Bacteria</taxon>
        <taxon>Bacillati</taxon>
        <taxon>Bacillota</taxon>
        <taxon>Bacilli</taxon>
        <taxon>Bacillales</taxon>
        <taxon>Bacillaceae</taxon>
        <taxon>Alkalibacillus</taxon>
    </lineage>
</organism>
<dbReference type="Gene3D" id="3.40.630.30">
    <property type="match status" value="1"/>
</dbReference>
<evidence type="ECO:0000259" key="3">
    <source>
        <dbReference type="PROSITE" id="PS51186"/>
    </source>
</evidence>
<dbReference type="InterPro" id="IPR016181">
    <property type="entry name" value="Acyl_CoA_acyltransferase"/>
</dbReference>
<accession>A0ABT9VBI3</accession>
<dbReference type="RefSeq" id="WP_306973958.1">
    <property type="nucleotide sequence ID" value="NZ_JAUSTQ010000001.1"/>
</dbReference>
<dbReference type="PROSITE" id="PS51186">
    <property type="entry name" value="GNAT"/>
    <property type="match status" value="1"/>
</dbReference>
<evidence type="ECO:0000313" key="5">
    <source>
        <dbReference type="Proteomes" id="UP001224359"/>
    </source>
</evidence>
<comment type="caution">
    <text evidence="4">The sequence shown here is derived from an EMBL/GenBank/DDBJ whole genome shotgun (WGS) entry which is preliminary data.</text>
</comment>
<feature type="domain" description="N-acetyltransferase" evidence="3">
    <location>
        <begin position="1"/>
        <end position="143"/>
    </location>
</feature>
<dbReference type="Proteomes" id="UP001224359">
    <property type="component" value="Unassembled WGS sequence"/>
</dbReference>
<dbReference type="Pfam" id="PF00583">
    <property type="entry name" value="Acetyltransf_1"/>
    <property type="match status" value="1"/>
</dbReference>